<gene>
    <name evidence="1" type="ORF">GFD22_04200</name>
</gene>
<dbReference type="AlphaFoldDB" id="A0A7K3TGF7"/>
<accession>A0A7K3TGF7</accession>
<dbReference type="Proteomes" id="UP000469763">
    <property type="component" value="Unassembled WGS sequence"/>
</dbReference>
<protein>
    <submittedName>
        <fullName evidence="1">Uncharacterized protein</fullName>
    </submittedName>
</protein>
<dbReference type="EMBL" id="WHZY01000005">
    <property type="protein sequence ID" value="NEG78178.1"/>
    <property type="molecule type" value="Genomic_DNA"/>
</dbReference>
<proteinExistence type="predicted"/>
<comment type="caution">
    <text evidence="1">The sequence shown here is derived from an EMBL/GenBank/DDBJ whole genome shotgun (WGS) entry which is preliminary data.</text>
</comment>
<reference evidence="1 2" key="1">
    <citation type="submission" date="2019-10" db="EMBL/GenBank/DDBJ databases">
        <title>Bifidobacterium from non-human primates.</title>
        <authorList>
            <person name="Modesto M."/>
        </authorList>
    </citation>
    <scope>NUCLEOTIDE SEQUENCE [LARGE SCALE GENOMIC DNA]</scope>
    <source>
        <strain evidence="1 2">TREC</strain>
    </source>
</reference>
<keyword evidence="2" id="KW-1185">Reference proteome</keyword>
<organism evidence="1 2">
    <name type="scientific">Bifidobacterium avesanii</name>
    <dbReference type="NCBI Taxonomy" id="1798157"/>
    <lineage>
        <taxon>Bacteria</taxon>
        <taxon>Bacillati</taxon>
        <taxon>Actinomycetota</taxon>
        <taxon>Actinomycetes</taxon>
        <taxon>Bifidobacteriales</taxon>
        <taxon>Bifidobacteriaceae</taxon>
        <taxon>Bifidobacterium</taxon>
    </lineage>
</organism>
<dbReference type="RefSeq" id="WP_152351107.1">
    <property type="nucleotide sequence ID" value="NZ_WBSN01000023.1"/>
</dbReference>
<evidence type="ECO:0000313" key="1">
    <source>
        <dbReference type="EMBL" id="NEG78178.1"/>
    </source>
</evidence>
<sequence length="131" mass="14242">MVWWIGCPAFIRRSICGWPNDWKTVDQTRLADGRSTAVRQRKPVFPVVSAGIAPISPKKRPSVAARPMGASVKMGIVAEQALPRGDDIVEIADDGGMQKPDVPGGDPAVVMRQRHRSVGVQHELARSLLLP</sequence>
<evidence type="ECO:0000313" key="2">
    <source>
        <dbReference type="Proteomes" id="UP000469763"/>
    </source>
</evidence>
<name>A0A7K3TGF7_9BIFI</name>